<dbReference type="GO" id="GO:0008270">
    <property type="term" value="F:zinc ion binding"/>
    <property type="evidence" value="ECO:0007669"/>
    <property type="project" value="InterPro"/>
</dbReference>
<keyword evidence="7" id="KW-1185">Reference proteome</keyword>
<feature type="transmembrane region" description="Helical" evidence="4">
    <location>
        <begin position="573"/>
        <end position="590"/>
    </location>
</feature>
<dbReference type="SMART" id="SM00906">
    <property type="entry name" value="Fungal_trans"/>
    <property type="match status" value="2"/>
</dbReference>
<feature type="region of interest" description="Disordered" evidence="3">
    <location>
        <begin position="661"/>
        <end position="703"/>
    </location>
</feature>
<reference evidence="6 7" key="1">
    <citation type="submission" date="2016-08" db="EMBL/GenBank/DDBJ databases">
        <authorList>
            <consortium name="Lentinula edodes genome sequencing consortium"/>
            <person name="Sakamoto Y."/>
            <person name="Nakade K."/>
            <person name="Sato S."/>
            <person name="Yoshida Y."/>
            <person name="Miyazaki K."/>
            <person name="Natsume S."/>
            <person name="Konno N."/>
        </authorList>
    </citation>
    <scope>NUCLEOTIDE SEQUENCE [LARGE SCALE GENOMIC DNA]</scope>
    <source>
        <strain evidence="6 7">NBRC 111202</strain>
    </source>
</reference>
<evidence type="ECO:0000259" key="5">
    <source>
        <dbReference type="PROSITE" id="PS50048"/>
    </source>
</evidence>
<dbReference type="PANTHER" id="PTHR46910:SF38">
    <property type="entry name" value="ZN(2)-C6 FUNGAL-TYPE DOMAIN-CONTAINING PROTEIN"/>
    <property type="match status" value="1"/>
</dbReference>
<dbReference type="Pfam" id="PF04082">
    <property type="entry name" value="Fungal_trans"/>
    <property type="match status" value="2"/>
</dbReference>
<evidence type="ECO:0000313" key="7">
    <source>
        <dbReference type="Proteomes" id="UP000188533"/>
    </source>
</evidence>
<protein>
    <recommendedName>
        <fullName evidence="5">Zn(2)-C6 fungal-type domain-containing protein</fullName>
    </recommendedName>
</protein>
<feature type="compositionally biased region" description="Polar residues" evidence="3">
    <location>
        <begin position="119"/>
        <end position="140"/>
    </location>
</feature>
<keyword evidence="1" id="KW-0479">Metal-binding</keyword>
<feature type="compositionally biased region" description="Polar residues" evidence="3">
    <location>
        <begin position="94"/>
        <end position="105"/>
    </location>
</feature>
<dbReference type="PROSITE" id="PS00463">
    <property type="entry name" value="ZN2_CY6_FUNGAL_1"/>
    <property type="match status" value="1"/>
</dbReference>
<keyword evidence="4" id="KW-1133">Transmembrane helix</keyword>
<dbReference type="InterPro" id="IPR001138">
    <property type="entry name" value="Zn2Cys6_DnaBD"/>
</dbReference>
<dbReference type="GO" id="GO:0003677">
    <property type="term" value="F:DNA binding"/>
    <property type="evidence" value="ECO:0007669"/>
    <property type="project" value="UniProtKB-KW"/>
</dbReference>
<keyword evidence="4" id="KW-0812">Transmembrane</keyword>
<feature type="domain" description="Zn(2)-C6 fungal-type" evidence="5">
    <location>
        <begin position="20"/>
        <end position="53"/>
    </location>
</feature>
<dbReference type="Gene3D" id="4.10.240.10">
    <property type="entry name" value="Zn(2)-C6 fungal-type DNA-binding domain"/>
    <property type="match status" value="2"/>
</dbReference>
<gene>
    <name evidence="6" type="ORF">LENED_006069</name>
</gene>
<evidence type="ECO:0000313" key="6">
    <source>
        <dbReference type="EMBL" id="GAW04288.1"/>
    </source>
</evidence>
<dbReference type="Pfam" id="PF00172">
    <property type="entry name" value="Zn_clus"/>
    <property type="match status" value="1"/>
</dbReference>
<dbReference type="GO" id="GO:0006351">
    <property type="term" value="P:DNA-templated transcription"/>
    <property type="evidence" value="ECO:0007669"/>
    <property type="project" value="InterPro"/>
</dbReference>
<dbReference type="InterPro" id="IPR007219">
    <property type="entry name" value="XnlR_reg_dom"/>
</dbReference>
<dbReference type="InterPro" id="IPR036864">
    <property type="entry name" value="Zn2-C6_fun-type_DNA-bd_sf"/>
</dbReference>
<organism evidence="6 7">
    <name type="scientific">Lentinula edodes</name>
    <name type="common">Shiitake mushroom</name>
    <name type="synonym">Lentinus edodes</name>
    <dbReference type="NCBI Taxonomy" id="5353"/>
    <lineage>
        <taxon>Eukaryota</taxon>
        <taxon>Fungi</taxon>
        <taxon>Dikarya</taxon>
        <taxon>Basidiomycota</taxon>
        <taxon>Agaricomycotina</taxon>
        <taxon>Agaricomycetes</taxon>
        <taxon>Agaricomycetidae</taxon>
        <taxon>Agaricales</taxon>
        <taxon>Marasmiineae</taxon>
        <taxon>Omphalotaceae</taxon>
        <taxon>Lentinula</taxon>
    </lineage>
</organism>
<dbReference type="PANTHER" id="PTHR46910">
    <property type="entry name" value="TRANSCRIPTION FACTOR PDR1"/>
    <property type="match status" value="1"/>
</dbReference>
<proteinExistence type="predicted"/>
<dbReference type="GO" id="GO:0000981">
    <property type="term" value="F:DNA-binding transcription factor activity, RNA polymerase II-specific"/>
    <property type="evidence" value="ECO:0007669"/>
    <property type="project" value="InterPro"/>
</dbReference>
<dbReference type="CDD" id="cd00067">
    <property type="entry name" value="GAL4"/>
    <property type="match status" value="1"/>
</dbReference>
<keyword evidence="4" id="KW-0472">Membrane</keyword>
<sequence length="1519" mass="172494">MSSDENPVRIGWKKKRLGNACDECRKKKIKCDSATRNGKQCTNCAAFAIECTHSEPVKKRGPKSAYVEQLEKRVKTMEEMLRKFDVKVEDLKDGQQSSARSIGNQASTSSAARSNSPSYNGVPSSISSNPGYPSLATESPPSDRPKQEEEEEDFAHVALADHLSKLSLNTVQRRFFGPSSAFMIMKSAHRVKEETLGHHTHPFKRPQYWGMQAWETESSEREKPVYIFPEPDLMVSLISLYFAEVNIFLPILHAPSFNQCVAQGLHFHDHDFGTTLLLVCAVASRYSNDPRVFADPTSQLSCGWRYFEQVQMMRRSVIEVATVYELQFYCLATIYMFGTSSPSSSWVLCAAGIRFAEELGVHRRQPEGYKWTSLDEQKRRAFWVLVSLDRLTSGFFGRPSAIRDEDFDCDLPLECDDEYWENPQYPESSFKQPADKPSIISCFNSHLRLCEILAFALRTLYSTKKSKLLLGLVGEEWEQKILRELDSALNKWFMTVPEHLRWNPMQPNPVFFRQSVFLYTMYYNVQIQSHRPFLQKASQASFHSLAICTNAARFTIHILDAHVSRGIIGLPQILYGAFISAMVIVLNLWGSKRAGIMIDHEREIENARIIMNMLHDCDRRWNIAGRFWDMLSELVNDFNVIDHYRPSNKRARNANEPINKLPSSAQQAQQAQVPFSRSQTTTYQSQSQSQPAQPYPTRSTRLDEQVSADLQLASQLLYGWRSTGESPPAWTNQQTAESLSTIDKKTVTYLEQIFGRIDNFHNDPGVAYKDADQGIYQDPNQDYYSSQLQPGYQGEALAMSGVNHAADFESSTASGFDFDAWSHYVESMGLSTIAPFYRMKTPQKLTKKLAKECNTVATIVEGEYYLRSIRVCVRHFPKWCFQEKDQMCVTVGLSTSCVYSSTDHATGDSARMPKNQCTNCINIGIECTHTLPTKKRGPKNPYVHELEERIRIMSEQLQGKIGNDDTEQVPQEDPSAPLISRLSSTLSDSASTYSNMLSAGLPTVTLNGSTTPSDSDGIISNGPLDLYSDPIHTRFFGPSSGFALMKKAYDLKSEVMSEQNIPLHALFQRPEYWLQVQPWERASRDQQIPKYNFPETSLMLSLVSLYLLKAFIFVTSALGLLFCLSVLLALDILPIPEYYMFQTLNFHLDTNGSHKSERFDKHYLKCLRSMSSSSVVFRFYTLLLGLHRRKPDGHKWTSEEEQTKRVFWVLVTLDKLTASFLGRPPAIHDEDIDADLPIQCDDEYWENTNQSLAFKQPAGKPSVITAFVSYLRLCDILDFALRTLYSTKKSQLLLGLVGQDWRERVVYDLDSSLNEWISSLPPHLRSESGRKREGVFAMQSAFLYTAYYHLQQDGSVASLPHTQYAAFAAGVVLLFNLWASKRAGTEIDQHKEIQNIWILLGVLEAQEAKSASAGRFWDMLMELKRGYDHPTALTSTDEVQEMNFLNDTHLGPQGPPIDRKTSSIEKTEHREHLTTNGFGHGMDVWSVAPPGFTYDEWVSYIENMNGMGGSFEQEKAVLS</sequence>
<feature type="compositionally biased region" description="Low complexity" evidence="3">
    <location>
        <begin position="106"/>
        <end position="118"/>
    </location>
</feature>
<evidence type="ECO:0000256" key="4">
    <source>
        <dbReference type="SAM" id="Phobius"/>
    </source>
</evidence>
<evidence type="ECO:0000256" key="2">
    <source>
        <dbReference type="ARBA" id="ARBA00023242"/>
    </source>
</evidence>
<dbReference type="SUPFAM" id="SSF57701">
    <property type="entry name" value="Zn2/Cys6 DNA-binding domain"/>
    <property type="match status" value="1"/>
</dbReference>
<comment type="caution">
    <text evidence="6">The sequence shown here is derived from an EMBL/GenBank/DDBJ whole genome shotgun (WGS) entry which is preliminary data.</text>
</comment>
<dbReference type="Proteomes" id="UP000188533">
    <property type="component" value="Unassembled WGS sequence"/>
</dbReference>
<keyword evidence="2" id="KW-0539">Nucleus</keyword>
<dbReference type="PROSITE" id="PS50048">
    <property type="entry name" value="ZN2_CY6_FUNGAL_2"/>
    <property type="match status" value="1"/>
</dbReference>
<dbReference type="CDD" id="cd12148">
    <property type="entry name" value="fungal_TF_MHR"/>
    <property type="match status" value="2"/>
</dbReference>
<feature type="transmembrane region" description="Helical" evidence="4">
    <location>
        <begin position="1106"/>
        <end position="1130"/>
    </location>
</feature>
<reference evidence="6 7" key="2">
    <citation type="submission" date="2017-02" db="EMBL/GenBank/DDBJ databases">
        <title>A genome survey and senescence transcriptome analysis in Lentinula edodes.</title>
        <authorList>
            <person name="Sakamoto Y."/>
            <person name="Nakade K."/>
            <person name="Sato S."/>
            <person name="Yoshida Y."/>
            <person name="Miyazaki K."/>
            <person name="Natsume S."/>
            <person name="Konno N."/>
        </authorList>
    </citation>
    <scope>NUCLEOTIDE SEQUENCE [LARGE SCALE GENOMIC DNA]</scope>
    <source>
        <strain evidence="6 7">NBRC 111202</strain>
    </source>
</reference>
<evidence type="ECO:0000256" key="3">
    <source>
        <dbReference type="SAM" id="MobiDB-lite"/>
    </source>
</evidence>
<evidence type="ECO:0000256" key="1">
    <source>
        <dbReference type="ARBA" id="ARBA00022723"/>
    </source>
</evidence>
<feature type="region of interest" description="Disordered" evidence="3">
    <location>
        <begin position="92"/>
        <end position="153"/>
    </location>
</feature>
<name>A0A1Q3EAR4_LENED</name>
<dbReference type="STRING" id="5353.A0A1Q3EAR4"/>
<dbReference type="InterPro" id="IPR050987">
    <property type="entry name" value="AtrR-like"/>
</dbReference>
<feature type="compositionally biased region" description="Low complexity" evidence="3">
    <location>
        <begin position="665"/>
        <end position="697"/>
    </location>
</feature>
<dbReference type="EMBL" id="BDGU01000184">
    <property type="protein sequence ID" value="GAW04288.1"/>
    <property type="molecule type" value="Genomic_DNA"/>
</dbReference>
<accession>A0A1Q3EAR4</accession>
<dbReference type="SMART" id="SM00066">
    <property type="entry name" value="GAL4"/>
    <property type="match status" value="1"/>
</dbReference>
<dbReference type="GO" id="GO:0005634">
    <property type="term" value="C:nucleus"/>
    <property type="evidence" value="ECO:0007669"/>
    <property type="project" value="UniProtKB-SubCell"/>
</dbReference>